<reference evidence="1 2" key="1">
    <citation type="submission" date="2024-07" db="EMBL/GenBank/DDBJ databases">
        <title>Section-level genome sequencing and comparative genomics of Aspergillus sections Usti and Cavernicolus.</title>
        <authorList>
            <consortium name="Lawrence Berkeley National Laboratory"/>
            <person name="Nybo J.L."/>
            <person name="Vesth T.C."/>
            <person name="Theobald S."/>
            <person name="Frisvad J.C."/>
            <person name="Larsen T.O."/>
            <person name="Kjaerboelling I."/>
            <person name="Rothschild-Mancinelli K."/>
            <person name="Lyhne E.K."/>
            <person name="Kogle M.E."/>
            <person name="Barry K."/>
            <person name="Clum A."/>
            <person name="Na H."/>
            <person name="Ledsgaard L."/>
            <person name="Lin J."/>
            <person name="Lipzen A."/>
            <person name="Kuo A."/>
            <person name="Riley R."/>
            <person name="Mondo S."/>
            <person name="LaButti K."/>
            <person name="Haridas S."/>
            <person name="Pangalinan J."/>
            <person name="Salamov A.A."/>
            <person name="Simmons B.A."/>
            <person name="Magnuson J.K."/>
            <person name="Chen J."/>
            <person name="Drula E."/>
            <person name="Henrissat B."/>
            <person name="Wiebenga A."/>
            <person name="Lubbers R.J."/>
            <person name="Gomes A.C."/>
            <person name="Makela M.R."/>
            <person name="Stajich J."/>
            <person name="Grigoriev I.V."/>
            <person name="Mortensen U.H."/>
            <person name="De vries R.P."/>
            <person name="Baker S.E."/>
            <person name="Andersen M.R."/>
        </authorList>
    </citation>
    <scope>NUCLEOTIDE SEQUENCE [LARGE SCALE GENOMIC DNA]</scope>
    <source>
        <strain evidence="1 2">CBS 600.67</strain>
    </source>
</reference>
<dbReference type="SUPFAM" id="SSF56059">
    <property type="entry name" value="Glutathione synthetase ATP-binding domain-like"/>
    <property type="match status" value="1"/>
</dbReference>
<protein>
    <submittedName>
        <fullName evidence="1">Uncharacterized protein</fullName>
    </submittedName>
</protein>
<evidence type="ECO:0000313" key="1">
    <source>
        <dbReference type="EMBL" id="KAL2816011.1"/>
    </source>
</evidence>
<sequence>MKPAKSCGWKQISLPASIQAENVCSHPVLIPKNLTDGLEEFHQALALALTHIIERWGGPSDSSDSLSARMPLMRQEEDLIQWMHHITKEGHMPLFRARAGHWRPDILLSAHKELGLSFHVCEINARFISMMIAFSLQMFRVLAARTMNVPGIDAVDPDVVAATFCSMFEPNVPLHFVRNRHEPSDAGPMLALLESWTGVQVRVITPDDLHLVPDQTSLTGYRLCANTSSSDGQVLEQVHQAALDLYQDELRSMDRDVLKHLALCSTNDMREIFLLADKRILGIVLQELDDLVHKHEILTLEQAKILREHIVPTILPGSTELDQLVSDCQAGKATKDDYLVKACRNGGSENIFFGDEYTLEEWKALLTEIKDPRVSPDKLQFVIQPNIRSKFKVFLNEERGVCDVHLVGLYHSFNCNFSHLGHWRVSPDNRLCSYEQGGAVFVLPSVTESGSGN</sequence>
<proteinExistence type="predicted"/>
<dbReference type="Proteomes" id="UP001610335">
    <property type="component" value="Unassembled WGS sequence"/>
</dbReference>
<keyword evidence="2" id="KW-1185">Reference proteome</keyword>
<dbReference type="EMBL" id="JBFXLS010000106">
    <property type="protein sequence ID" value="KAL2816011.1"/>
    <property type="molecule type" value="Genomic_DNA"/>
</dbReference>
<organism evidence="1 2">
    <name type="scientific">Aspergillus cavernicola</name>
    <dbReference type="NCBI Taxonomy" id="176166"/>
    <lineage>
        <taxon>Eukaryota</taxon>
        <taxon>Fungi</taxon>
        <taxon>Dikarya</taxon>
        <taxon>Ascomycota</taxon>
        <taxon>Pezizomycotina</taxon>
        <taxon>Eurotiomycetes</taxon>
        <taxon>Eurotiomycetidae</taxon>
        <taxon>Eurotiales</taxon>
        <taxon>Aspergillaceae</taxon>
        <taxon>Aspergillus</taxon>
        <taxon>Aspergillus subgen. Nidulantes</taxon>
    </lineage>
</organism>
<name>A0ABR4HKU7_9EURO</name>
<gene>
    <name evidence="1" type="ORF">BDW59DRAFT_175942</name>
</gene>
<comment type="caution">
    <text evidence="1">The sequence shown here is derived from an EMBL/GenBank/DDBJ whole genome shotgun (WGS) entry which is preliminary data.</text>
</comment>
<evidence type="ECO:0000313" key="2">
    <source>
        <dbReference type="Proteomes" id="UP001610335"/>
    </source>
</evidence>
<accession>A0ABR4HKU7</accession>